<comment type="function">
    <text evidence="6">Aminocarboxypropyltransferase that catalyzes the aminocarboxypropyl transfer on pseudouridine in 18S rRNA. It constitutes the last step in biosynthesis of the hypermodified N1-methyl-N3-(3-amino-3-carboxypropyl) pseudouridine (m1acp3-Psi).</text>
</comment>
<gene>
    <name evidence="10" type="primary">Tsr3_1</name>
    <name evidence="10" type="ORF">Anas_13503</name>
</gene>
<dbReference type="GO" id="GO:1904047">
    <property type="term" value="F:S-adenosyl-L-methionine binding"/>
    <property type="evidence" value="ECO:0007669"/>
    <property type="project" value="UniProtKB-UniRule"/>
</dbReference>
<keyword evidence="5 6" id="KW-0949">S-adenosyl-L-methionine</keyword>
<evidence type="ECO:0000256" key="2">
    <source>
        <dbReference type="ARBA" id="ARBA00022517"/>
    </source>
</evidence>
<dbReference type="OrthoDB" id="10262062at2759"/>
<organism evidence="10 11">
    <name type="scientific">Armadillidium nasatum</name>
    <dbReference type="NCBI Taxonomy" id="96803"/>
    <lineage>
        <taxon>Eukaryota</taxon>
        <taxon>Metazoa</taxon>
        <taxon>Ecdysozoa</taxon>
        <taxon>Arthropoda</taxon>
        <taxon>Crustacea</taxon>
        <taxon>Multicrustacea</taxon>
        <taxon>Malacostraca</taxon>
        <taxon>Eumalacostraca</taxon>
        <taxon>Peracarida</taxon>
        <taxon>Isopoda</taxon>
        <taxon>Oniscidea</taxon>
        <taxon>Crinocheta</taxon>
        <taxon>Armadillidiidae</taxon>
        <taxon>Armadillidium</taxon>
    </lineage>
</organism>
<keyword evidence="3 6" id="KW-0698">rRNA processing</keyword>
<evidence type="ECO:0000259" key="8">
    <source>
        <dbReference type="Pfam" id="PF04034"/>
    </source>
</evidence>
<reference evidence="10 11" key="1">
    <citation type="journal article" date="2019" name="PLoS Biol.">
        <title>Sex chromosomes control vertical transmission of feminizing Wolbachia symbionts in an isopod.</title>
        <authorList>
            <person name="Becking T."/>
            <person name="Chebbi M.A."/>
            <person name="Giraud I."/>
            <person name="Moumen B."/>
            <person name="Laverre T."/>
            <person name="Caubet Y."/>
            <person name="Peccoud J."/>
            <person name="Gilbert C."/>
            <person name="Cordaux R."/>
        </authorList>
    </citation>
    <scope>NUCLEOTIDE SEQUENCE [LARGE SCALE GENOMIC DNA]</scope>
    <source>
        <strain evidence="10">ANa2</strain>
        <tissue evidence="10">Whole body excluding digestive tract and cuticle</tissue>
    </source>
</reference>
<accession>A0A5N5TC37</accession>
<evidence type="ECO:0000256" key="3">
    <source>
        <dbReference type="ARBA" id="ARBA00022552"/>
    </source>
</evidence>
<evidence type="ECO:0000256" key="5">
    <source>
        <dbReference type="ARBA" id="ARBA00022691"/>
    </source>
</evidence>
<comment type="catalytic activity">
    <reaction evidence="6">
        <text>an N(1)-methylpseudouridine in rRNA + S-adenosyl-L-methionine = N(1)-methyl-N(3)-[(3S)-3-amino-3-carboxypropyl]pseudouridine in rRNA + S-methyl-5'-thioadenosine + H(+)</text>
        <dbReference type="Rhea" id="RHEA:63296"/>
        <dbReference type="Rhea" id="RHEA-COMP:11634"/>
        <dbReference type="Rhea" id="RHEA-COMP:16310"/>
        <dbReference type="ChEBI" id="CHEBI:15378"/>
        <dbReference type="ChEBI" id="CHEBI:17509"/>
        <dbReference type="ChEBI" id="CHEBI:59789"/>
        <dbReference type="ChEBI" id="CHEBI:74890"/>
        <dbReference type="ChEBI" id="CHEBI:146234"/>
        <dbReference type="EC" id="2.5.1.157"/>
    </reaction>
</comment>
<dbReference type="AlphaFoldDB" id="A0A5N5TC37"/>
<keyword evidence="11" id="KW-1185">Reference proteome</keyword>
<dbReference type="Proteomes" id="UP000326759">
    <property type="component" value="Unassembled WGS sequence"/>
</dbReference>
<evidence type="ECO:0000256" key="6">
    <source>
        <dbReference type="HAMAP-Rule" id="MF_03146"/>
    </source>
</evidence>
<dbReference type="PANTHER" id="PTHR20426:SF0">
    <property type="entry name" value="18S RRNA AMINOCARBOXYPROPYLTRANSFERASE"/>
    <property type="match status" value="1"/>
</dbReference>
<dbReference type="NCBIfam" id="NF002621">
    <property type="entry name" value="PRK02287.1"/>
    <property type="match status" value="1"/>
</dbReference>
<dbReference type="InterPro" id="IPR022968">
    <property type="entry name" value="Tsr3-like"/>
</dbReference>
<comment type="similarity">
    <text evidence="6">Belongs to the TDD superfamily. TSR3 family.</text>
</comment>
<dbReference type="EMBL" id="SEYY01003802">
    <property type="protein sequence ID" value="KAB7504072.1"/>
    <property type="molecule type" value="Genomic_DNA"/>
</dbReference>
<feature type="domain" description="RNase L inhibitor RLI-like possible metal-binding" evidence="9">
    <location>
        <begin position="72"/>
        <end position="105"/>
    </location>
</feature>
<dbReference type="EC" id="2.5.1.157" evidence="6"/>
<keyword evidence="1" id="KW-0963">Cytoplasm</keyword>
<evidence type="ECO:0000256" key="1">
    <source>
        <dbReference type="ARBA" id="ARBA00022490"/>
    </source>
</evidence>
<dbReference type="GO" id="GO:0000455">
    <property type="term" value="P:enzyme-directed rRNA pseudouridine synthesis"/>
    <property type="evidence" value="ECO:0007669"/>
    <property type="project" value="UniProtKB-UniRule"/>
</dbReference>
<evidence type="ECO:0000259" key="9">
    <source>
        <dbReference type="Pfam" id="PF04068"/>
    </source>
</evidence>
<comment type="caution">
    <text evidence="6">Lacks conserved residue(s) required for the propagation of feature annotation.</text>
</comment>
<keyword evidence="4 6" id="KW-0808">Transferase</keyword>
<sequence length="248" mass="28096">MKRNSVKSGKGGNKKESHKKKGRNEGRRRDDQESEEAALSRLEINDELSTSDKDENEECDETQDYITEVNFPVAMWDLKQCDPRRCSGRKLARQNLIKILRLGQRFNGVCLTPVAVEYISKEDAEVLKGNGVAVVDCSWARLQDTPFNKMKSSRPRLLPFLIATNPVNYGKPSKLSCVEAIAAAMYICGEKEGAELYLSKFKWGKGFLTMNQELLDIYSSCNKSEDVVRAQNDYLKKAQQEAEVNRSK</sequence>
<evidence type="ECO:0000256" key="7">
    <source>
        <dbReference type="SAM" id="MobiDB-lite"/>
    </source>
</evidence>
<keyword evidence="2 6" id="KW-0690">Ribosome biogenesis</keyword>
<feature type="binding site" evidence="6">
    <location>
        <position position="135"/>
    </location>
    <ligand>
        <name>S-adenosyl-L-methionine</name>
        <dbReference type="ChEBI" id="CHEBI:59789"/>
    </ligand>
</feature>
<dbReference type="Pfam" id="PF04034">
    <property type="entry name" value="Ribo_biogen_C"/>
    <property type="match status" value="1"/>
</dbReference>
<dbReference type="GO" id="GO:0030490">
    <property type="term" value="P:maturation of SSU-rRNA"/>
    <property type="evidence" value="ECO:0007669"/>
    <property type="project" value="TreeGrafter"/>
</dbReference>
<comment type="caution">
    <text evidence="10">The sequence shown here is derived from an EMBL/GenBank/DDBJ whole genome shotgun (WGS) entry which is preliminary data.</text>
</comment>
<protein>
    <recommendedName>
        <fullName evidence="6">18S rRNA aminocarboxypropyltransferase</fullName>
        <ecNumber evidence="6">2.5.1.157</ecNumber>
    </recommendedName>
</protein>
<feature type="binding site" evidence="6">
    <location>
        <position position="87"/>
    </location>
    <ligand>
        <name>S-adenosyl-L-methionine</name>
        <dbReference type="ChEBI" id="CHEBI:59789"/>
    </ligand>
</feature>
<dbReference type="HAMAP" id="MF_01116">
    <property type="entry name" value="TSR3"/>
    <property type="match status" value="1"/>
</dbReference>
<dbReference type="PANTHER" id="PTHR20426">
    <property type="entry name" value="RIBOSOME BIOGENESIS PROTEIN TSR3 HOMOLOG"/>
    <property type="match status" value="1"/>
</dbReference>
<dbReference type="InterPro" id="IPR007177">
    <property type="entry name" value="Tsr3_C"/>
</dbReference>
<name>A0A5N5TC37_9CRUS</name>
<dbReference type="GO" id="GO:0106388">
    <property type="term" value="F:rRNA small subunit aminocarboxypropyltransferase activity"/>
    <property type="evidence" value="ECO:0007669"/>
    <property type="project" value="UniProtKB-EC"/>
</dbReference>
<proteinExistence type="inferred from homology"/>
<evidence type="ECO:0000313" key="11">
    <source>
        <dbReference type="Proteomes" id="UP000326759"/>
    </source>
</evidence>
<feature type="domain" description="16S/18S rRNA aminocarboxypropyltransferase Tsr3 C-terminal" evidence="8">
    <location>
        <begin position="109"/>
        <end position="235"/>
    </location>
</feature>
<feature type="region of interest" description="Disordered" evidence="7">
    <location>
        <begin position="1"/>
        <end position="59"/>
    </location>
</feature>
<evidence type="ECO:0000256" key="4">
    <source>
        <dbReference type="ARBA" id="ARBA00022679"/>
    </source>
</evidence>
<dbReference type="InterPro" id="IPR007209">
    <property type="entry name" value="RNaseL-inhib-like_metal-bd_dom"/>
</dbReference>
<feature type="binding site" evidence="6">
    <location>
        <position position="158"/>
    </location>
    <ligand>
        <name>S-adenosyl-L-methionine</name>
        <dbReference type="ChEBI" id="CHEBI:59789"/>
    </ligand>
</feature>
<dbReference type="Pfam" id="PF04068">
    <property type="entry name" value="Fer4_RLI"/>
    <property type="match status" value="1"/>
</dbReference>
<evidence type="ECO:0000313" key="10">
    <source>
        <dbReference type="EMBL" id="KAB7504072.1"/>
    </source>
</evidence>